<dbReference type="InterPro" id="IPR000801">
    <property type="entry name" value="Esterase-like"/>
</dbReference>
<reference evidence="1 2" key="1">
    <citation type="journal article" date="2013" name="J. Mol. Microbiol. Biotechnol.">
        <title>Analysis of the Complete Genomes of Acholeplasma brassicae , A. palmae and A. laidlawii and Their Comparison to the Obligate Parasites from ' Candidatus Phytoplasma'.</title>
        <authorList>
            <person name="Kube M."/>
            <person name="Siewert C."/>
            <person name="Migdoll A.M."/>
            <person name="Duduk B."/>
            <person name="Holz S."/>
            <person name="Rabus R."/>
            <person name="Seemuller E."/>
            <person name="Mitrovic J."/>
            <person name="Muller I."/>
            <person name="Buttner C."/>
            <person name="Reinhardt R."/>
        </authorList>
    </citation>
    <scope>NUCLEOTIDE SEQUENCE [LARGE SCALE GENOMIC DNA]</scope>
    <source>
        <strain evidence="2">0502</strain>
    </source>
</reference>
<dbReference type="InterPro" id="IPR050583">
    <property type="entry name" value="Mycobacterial_A85_antigen"/>
</dbReference>
<proteinExistence type="predicted"/>
<evidence type="ECO:0000313" key="2">
    <source>
        <dbReference type="Proteomes" id="UP000032737"/>
    </source>
</evidence>
<dbReference type="PANTHER" id="PTHR48098">
    <property type="entry name" value="ENTEROCHELIN ESTERASE-RELATED"/>
    <property type="match status" value="1"/>
</dbReference>
<dbReference type="HOGENOM" id="CLU_037618_3_0_14"/>
<gene>
    <name evidence="1" type="ORF">BN85311660</name>
</gene>
<dbReference type="STRING" id="61635.BN85311660"/>
<dbReference type="AlphaFoldDB" id="U4KP35"/>
<dbReference type="GO" id="GO:0016747">
    <property type="term" value="F:acyltransferase activity, transferring groups other than amino-acyl groups"/>
    <property type="evidence" value="ECO:0007669"/>
    <property type="project" value="TreeGrafter"/>
</dbReference>
<dbReference type="Gene3D" id="3.40.50.1820">
    <property type="entry name" value="alpha/beta hydrolase"/>
    <property type="match status" value="1"/>
</dbReference>
<dbReference type="EMBL" id="FO681348">
    <property type="protein sequence ID" value="CCV66187.1"/>
    <property type="molecule type" value="Genomic_DNA"/>
</dbReference>
<evidence type="ECO:0000313" key="1">
    <source>
        <dbReference type="EMBL" id="CCV66187.1"/>
    </source>
</evidence>
<keyword evidence="2" id="KW-1185">Reference proteome</keyword>
<accession>U4KP35</accession>
<name>U4KP35_9MOLU</name>
<organism evidence="1 2">
    <name type="scientific">Acholeplasma brassicae</name>
    <dbReference type="NCBI Taxonomy" id="61635"/>
    <lineage>
        <taxon>Bacteria</taxon>
        <taxon>Bacillati</taxon>
        <taxon>Mycoplasmatota</taxon>
        <taxon>Mollicutes</taxon>
        <taxon>Acholeplasmatales</taxon>
        <taxon>Acholeplasmataceae</taxon>
        <taxon>Acholeplasma</taxon>
    </lineage>
</organism>
<dbReference type="OrthoDB" id="9803578at2"/>
<dbReference type="KEGG" id="abra:BN85311660"/>
<dbReference type="Pfam" id="PF00756">
    <property type="entry name" value="Esterase"/>
    <property type="match status" value="1"/>
</dbReference>
<dbReference type="PANTHER" id="PTHR48098:SF1">
    <property type="entry name" value="DIACYLGLYCEROL ACYLTRANSFERASE_MYCOLYLTRANSFERASE AG85A"/>
    <property type="match status" value="1"/>
</dbReference>
<sequence>MAFLQVEFGSAILQQNMQLSILMPQDIKQDEELKVLYLLHGYSGSSMDWIKLTGLERYLRNYRVMVVMPSMHNSYYSNAVYGYGYFDYYTKELPTFIESTFSVSRKKENRYIAGLSMGGYGAFKAALTYPERYHKAASFSGAMNVETMRKLNQTAPRKGAFDSIFGFETSKDTPNDLHFLASSCKTTLPELYFSCGKQDFLYQDNLAFKKHLENLGIPFVYEESDGDHNWDFWDTYIQKALKFMFDK</sequence>
<dbReference type="Proteomes" id="UP000032737">
    <property type="component" value="Chromosome"/>
</dbReference>
<dbReference type="SUPFAM" id="SSF53474">
    <property type="entry name" value="alpha/beta-Hydrolases"/>
    <property type="match status" value="1"/>
</dbReference>
<dbReference type="InterPro" id="IPR029058">
    <property type="entry name" value="AB_hydrolase_fold"/>
</dbReference>
<dbReference type="RefSeq" id="WP_030005047.1">
    <property type="nucleotide sequence ID" value="NC_022549.1"/>
</dbReference>
<protein>
    <submittedName>
        <fullName evidence="1">Putative esterase</fullName>
    </submittedName>
</protein>